<name>A0A4R5X1G0_9MYCO</name>
<proteinExistence type="predicted"/>
<feature type="active site" description="Nucleophile" evidence="2">
    <location>
        <position position="48"/>
    </location>
</feature>
<evidence type="ECO:0000256" key="3">
    <source>
        <dbReference type="SAM" id="Phobius"/>
    </source>
</evidence>
<protein>
    <submittedName>
        <fullName evidence="5">Patatin-like phospholipase family protein</fullName>
    </submittedName>
</protein>
<keyword evidence="2" id="KW-0442">Lipid degradation</keyword>
<accession>A0A4R5X1G0</accession>
<feature type="transmembrane region" description="Helical" evidence="3">
    <location>
        <begin position="7"/>
        <end position="31"/>
    </location>
</feature>
<dbReference type="EMBL" id="JAUFSA010000001">
    <property type="protein sequence ID" value="MDP7737799.1"/>
    <property type="molecule type" value="Genomic_DNA"/>
</dbReference>
<dbReference type="SUPFAM" id="SSF52151">
    <property type="entry name" value="FabD/lysophospholipase-like"/>
    <property type="match status" value="1"/>
</dbReference>
<sequence>MTKKAPTTALVIGCGGTIGGAWIIAALHALAEQTGREPAEADVLQGTSAGAEIVTMLGGGAAVADLVAMHHGQASDERLRRHLDDTPPGLPPLPRPRLLNPALLRSQSGLAALTGIAPTGRGDAGWLQRLADGFTSPGGWPAHPGTRMVAYDVQGGLRVAFGAPGSPKATAGEALRASWAIPGWMPPVTIDGRTYVDGGAASTASVDLVAPGDADVIYVIAPMASVPGVRVPGIGGVLEDRLLRRPMSAGLWAEIATARARGQRVVPIVPTVADLAGLGANFMNRGRRRTAFEAAMTTAPTTVRQALADSEIHV</sequence>
<dbReference type="InterPro" id="IPR002641">
    <property type="entry name" value="PNPLA_dom"/>
</dbReference>
<comment type="caution">
    <text evidence="5">The sequence shown here is derived from an EMBL/GenBank/DDBJ whole genome shotgun (WGS) entry which is preliminary data.</text>
</comment>
<gene>
    <name evidence="5" type="ORF">QXL92_23935</name>
</gene>
<dbReference type="RefSeq" id="WP_133434803.1">
    <property type="nucleotide sequence ID" value="NZ_JAUFSA010000001.1"/>
</dbReference>
<feature type="short sequence motif" description="GXSXG" evidence="2">
    <location>
        <begin position="46"/>
        <end position="50"/>
    </location>
</feature>
<keyword evidence="3" id="KW-0812">Transmembrane</keyword>
<dbReference type="Proteomes" id="UP001229081">
    <property type="component" value="Unassembled WGS sequence"/>
</dbReference>
<dbReference type="InterPro" id="IPR016035">
    <property type="entry name" value="Acyl_Trfase/lysoPLipase"/>
</dbReference>
<keyword evidence="3" id="KW-0472">Membrane</keyword>
<dbReference type="Gene3D" id="3.40.1090.10">
    <property type="entry name" value="Cytosolic phospholipase A2 catalytic domain"/>
    <property type="match status" value="1"/>
</dbReference>
<evidence type="ECO:0000259" key="4">
    <source>
        <dbReference type="PROSITE" id="PS51635"/>
    </source>
</evidence>
<feature type="active site" description="Proton acceptor" evidence="2">
    <location>
        <position position="197"/>
    </location>
</feature>
<dbReference type="GO" id="GO:0016042">
    <property type="term" value="P:lipid catabolic process"/>
    <property type="evidence" value="ECO:0007669"/>
    <property type="project" value="UniProtKB-UniRule"/>
</dbReference>
<evidence type="ECO:0000256" key="2">
    <source>
        <dbReference type="PROSITE-ProRule" id="PRU01161"/>
    </source>
</evidence>
<comment type="caution">
    <text evidence="2">Lacks conserved residue(s) required for the propagation of feature annotation.</text>
</comment>
<feature type="domain" description="PNPLA" evidence="4">
    <location>
        <begin position="11"/>
        <end position="210"/>
    </location>
</feature>
<dbReference type="GO" id="GO:0016787">
    <property type="term" value="F:hydrolase activity"/>
    <property type="evidence" value="ECO:0007669"/>
    <property type="project" value="UniProtKB-UniRule"/>
</dbReference>
<keyword evidence="3" id="KW-1133">Transmembrane helix</keyword>
<evidence type="ECO:0000313" key="6">
    <source>
        <dbReference type="Proteomes" id="UP001229081"/>
    </source>
</evidence>
<dbReference type="Pfam" id="PF01734">
    <property type="entry name" value="Patatin"/>
    <property type="match status" value="1"/>
</dbReference>
<keyword evidence="2" id="KW-0378">Hydrolase</keyword>
<evidence type="ECO:0000313" key="5">
    <source>
        <dbReference type="EMBL" id="MDP7737799.1"/>
    </source>
</evidence>
<organism evidence="5 6">
    <name type="scientific">Mycobacterium paragordonae</name>
    <dbReference type="NCBI Taxonomy" id="1389713"/>
    <lineage>
        <taxon>Bacteria</taxon>
        <taxon>Bacillati</taxon>
        <taxon>Actinomycetota</taxon>
        <taxon>Actinomycetes</taxon>
        <taxon>Mycobacteriales</taxon>
        <taxon>Mycobacteriaceae</taxon>
        <taxon>Mycobacterium</taxon>
    </lineage>
</organism>
<dbReference type="PROSITE" id="PS51635">
    <property type="entry name" value="PNPLA"/>
    <property type="match status" value="1"/>
</dbReference>
<dbReference type="AlphaFoldDB" id="A0A4R5X1G0"/>
<keyword evidence="1 2" id="KW-0443">Lipid metabolism</keyword>
<evidence type="ECO:0000256" key="1">
    <source>
        <dbReference type="ARBA" id="ARBA00023098"/>
    </source>
</evidence>
<reference evidence="5" key="1">
    <citation type="submission" date="2023-06" db="EMBL/GenBank/DDBJ databases">
        <title>Identification of two novel mycobacterium reveal diversities and complexities of Mycobacterium gordonae clade.</title>
        <authorList>
            <person name="Matsumoto Y."/>
            <person name="Nakamura S."/>
            <person name="Motooka D."/>
            <person name="Fukushima K."/>
        </authorList>
    </citation>
    <scope>NUCLEOTIDE SEQUENCE</scope>
    <source>
        <strain evidence="5">TY812</strain>
    </source>
</reference>
<feature type="short sequence motif" description="DGA/G" evidence="2">
    <location>
        <begin position="197"/>
        <end position="199"/>
    </location>
</feature>